<evidence type="ECO:0000259" key="3">
    <source>
        <dbReference type="Pfam" id="PF05368"/>
    </source>
</evidence>
<accession>A0A4U0XXN6</accession>
<feature type="domain" description="NmrA-like" evidence="3">
    <location>
        <begin position="6"/>
        <end position="157"/>
    </location>
</feature>
<dbReference type="PANTHER" id="PTHR47706">
    <property type="entry name" value="NMRA-LIKE FAMILY PROTEIN"/>
    <property type="match status" value="1"/>
</dbReference>
<organism evidence="4 5">
    <name type="scientific">Friedmanniomyces simplex</name>
    <dbReference type="NCBI Taxonomy" id="329884"/>
    <lineage>
        <taxon>Eukaryota</taxon>
        <taxon>Fungi</taxon>
        <taxon>Dikarya</taxon>
        <taxon>Ascomycota</taxon>
        <taxon>Pezizomycotina</taxon>
        <taxon>Dothideomycetes</taxon>
        <taxon>Dothideomycetidae</taxon>
        <taxon>Mycosphaerellales</taxon>
        <taxon>Teratosphaeriaceae</taxon>
        <taxon>Friedmanniomyces</taxon>
    </lineage>
</organism>
<dbReference type="Gene3D" id="3.40.50.720">
    <property type="entry name" value="NAD(P)-binding Rossmann-like Domain"/>
    <property type="match status" value="1"/>
</dbReference>
<comment type="caution">
    <text evidence="4">The sequence shown here is derived from an EMBL/GenBank/DDBJ whole genome shotgun (WGS) entry which is preliminary data.</text>
</comment>
<keyword evidence="5" id="KW-1185">Reference proteome</keyword>
<dbReference type="CDD" id="cd05259">
    <property type="entry name" value="PCBER_SDR_a"/>
    <property type="match status" value="1"/>
</dbReference>
<evidence type="ECO:0000313" key="5">
    <source>
        <dbReference type="Proteomes" id="UP000309340"/>
    </source>
</evidence>
<dbReference type="OrthoDB" id="419598at2759"/>
<reference evidence="4 5" key="1">
    <citation type="submission" date="2017-03" db="EMBL/GenBank/DDBJ databases">
        <title>Genomes of endolithic fungi from Antarctica.</title>
        <authorList>
            <person name="Coleine C."/>
            <person name="Masonjones S."/>
            <person name="Stajich J.E."/>
        </authorList>
    </citation>
    <scope>NUCLEOTIDE SEQUENCE [LARGE SCALE GENOMIC DNA]</scope>
    <source>
        <strain evidence="4 5">CCFEE 5184</strain>
    </source>
</reference>
<dbReference type="AlphaFoldDB" id="A0A4U0XXN6"/>
<keyword evidence="2" id="KW-0560">Oxidoreductase</keyword>
<dbReference type="STRING" id="329884.A0A4U0XXN6"/>
<dbReference type="InterPro" id="IPR036291">
    <property type="entry name" value="NAD(P)-bd_dom_sf"/>
</dbReference>
<evidence type="ECO:0000256" key="2">
    <source>
        <dbReference type="ARBA" id="ARBA00023002"/>
    </source>
</evidence>
<dbReference type="SUPFAM" id="SSF51735">
    <property type="entry name" value="NAD(P)-binding Rossmann-fold domains"/>
    <property type="match status" value="1"/>
</dbReference>
<dbReference type="Proteomes" id="UP000309340">
    <property type="component" value="Unassembled WGS sequence"/>
</dbReference>
<evidence type="ECO:0000313" key="4">
    <source>
        <dbReference type="EMBL" id="TKA82560.1"/>
    </source>
</evidence>
<dbReference type="PANTHER" id="PTHR47706:SF7">
    <property type="entry name" value="CIPA-LIKE, PUTATIVE (AFU_ORTHOLOGUE AFUA_1G01630)-RELATED"/>
    <property type="match status" value="1"/>
</dbReference>
<protein>
    <recommendedName>
        <fullName evidence="3">NmrA-like domain-containing protein</fullName>
    </recommendedName>
</protein>
<dbReference type="GO" id="GO:0016491">
    <property type="term" value="F:oxidoreductase activity"/>
    <property type="evidence" value="ECO:0007669"/>
    <property type="project" value="UniProtKB-KW"/>
</dbReference>
<name>A0A4U0XXN6_9PEZI</name>
<evidence type="ECO:0000256" key="1">
    <source>
        <dbReference type="ARBA" id="ARBA00022857"/>
    </source>
</evidence>
<sequence>MSAPLQNIAIVRASGQVGSFITKALISQGKHTVTAITRGHKPTPTPRNSSAQMPAGLHAIKEVDYDSHPSLVTAMQGQDLLIITMNVLAPRDSQTKLIDAAIEAGIKWIMPNQYGGYYADDDSGPGKDDMLRDITVATRRYIEAKGASWIGVACGFWYEFSLSGGEIRYGFDFEKKSLTLFDEGTVKHTCSTWPLVGRAVAKLLALPVSGGSPCLEEWRNRQVVFSSFAVSQRDMLASVLRVTGDEEGEWRITREGSRERFERGQEMFKGGEIAGFGMLLYARVFFPDGDGDLTGLRENGRLGLLGEEEDLDEATRVAVGYVESGKAKEWSF</sequence>
<dbReference type="InterPro" id="IPR008030">
    <property type="entry name" value="NmrA-like"/>
</dbReference>
<gene>
    <name evidence="4" type="ORF">B0A55_01209</name>
</gene>
<keyword evidence="1" id="KW-0521">NADP</keyword>
<dbReference type="EMBL" id="NAJQ01000031">
    <property type="protein sequence ID" value="TKA82560.1"/>
    <property type="molecule type" value="Genomic_DNA"/>
</dbReference>
<dbReference type="InterPro" id="IPR051609">
    <property type="entry name" value="NmrA/Isoflavone_reductase-like"/>
</dbReference>
<dbReference type="Pfam" id="PF05368">
    <property type="entry name" value="NmrA"/>
    <property type="match status" value="1"/>
</dbReference>
<proteinExistence type="predicted"/>
<dbReference type="InterPro" id="IPR045312">
    <property type="entry name" value="PCBER-like"/>
</dbReference>
<dbReference type="Gene3D" id="3.90.25.10">
    <property type="entry name" value="UDP-galactose 4-epimerase, domain 1"/>
    <property type="match status" value="1"/>
</dbReference>